<dbReference type="AlphaFoldDB" id="A0A6J7EAZ4"/>
<sequence length="198" mass="21977">MIDKIDSMIKQEFERLGLNIVESEGLAELVITRVRHERMRRILIATGSGLLVAGVLGLVIFLGGNSQSQISEVTGTSLTFSQPANANGSFALPQVGYVDIDGSQPNKSVVSYLFDLQQGWILQEITDSPNPSMGSVGLIQIYRVVEGQDDQLVQQYEMSSRTQMNQFEVPTTGQYRMDLKFTDKTFKGRVRVAIVRSK</sequence>
<keyword evidence="1" id="KW-0812">Transmembrane</keyword>
<evidence type="ECO:0000313" key="2">
    <source>
        <dbReference type="EMBL" id="CAB4880387.1"/>
    </source>
</evidence>
<gene>
    <name evidence="2" type="ORF">UFOPK3482_00013</name>
</gene>
<name>A0A6J7EAZ4_9ZZZZ</name>
<keyword evidence="1" id="KW-1133">Transmembrane helix</keyword>
<dbReference type="EMBL" id="CAFBLZ010000001">
    <property type="protein sequence ID" value="CAB4880387.1"/>
    <property type="molecule type" value="Genomic_DNA"/>
</dbReference>
<reference evidence="2" key="1">
    <citation type="submission" date="2020-05" db="EMBL/GenBank/DDBJ databases">
        <authorList>
            <person name="Chiriac C."/>
            <person name="Salcher M."/>
            <person name="Ghai R."/>
            <person name="Kavagutti S V."/>
        </authorList>
    </citation>
    <scope>NUCLEOTIDE SEQUENCE</scope>
</reference>
<keyword evidence="1" id="KW-0472">Membrane</keyword>
<feature type="transmembrane region" description="Helical" evidence="1">
    <location>
        <begin position="42"/>
        <end position="64"/>
    </location>
</feature>
<accession>A0A6J7EAZ4</accession>
<evidence type="ECO:0000256" key="1">
    <source>
        <dbReference type="SAM" id="Phobius"/>
    </source>
</evidence>
<organism evidence="2">
    <name type="scientific">freshwater metagenome</name>
    <dbReference type="NCBI Taxonomy" id="449393"/>
    <lineage>
        <taxon>unclassified sequences</taxon>
        <taxon>metagenomes</taxon>
        <taxon>ecological metagenomes</taxon>
    </lineage>
</organism>
<protein>
    <submittedName>
        <fullName evidence="2">Unannotated protein</fullName>
    </submittedName>
</protein>
<proteinExistence type="predicted"/>